<dbReference type="InterPro" id="IPR005522">
    <property type="entry name" value="IPK"/>
</dbReference>
<dbReference type="GO" id="GO:0040029">
    <property type="term" value="P:epigenetic regulation of gene expression"/>
    <property type="evidence" value="ECO:0007669"/>
    <property type="project" value="TreeGrafter"/>
</dbReference>
<evidence type="ECO:0000313" key="15">
    <source>
        <dbReference type="EMBL" id="SCO66793.1"/>
    </source>
</evidence>
<evidence type="ECO:0000256" key="13">
    <source>
        <dbReference type="SAM" id="MobiDB-lite"/>
    </source>
</evidence>
<dbReference type="InterPro" id="IPR037138">
    <property type="entry name" value="His_deacetylse_dom_sf"/>
</dbReference>
<feature type="region of interest" description="Disordered" evidence="13">
    <location>
        <begin position="784"/>
        <end position="865"/>
    </location>
</feature>
<feature type="compositionally biased region" description="Low complexity" evidence="13">
    <location>
        <begin position="824"/>
        <end position="858"/>
    </location>
</feature>
<feature type="region of interest" description="Disordered" evidence="13">
    <location>
        <begin position="1552"/>
        <end position="1599"/>
    </location>
</feature>
<keyword evidence="9" id="KW-0156">Chromatin regulator</keyword>
<dbReference type="eggNOG" id="KOG1620">
    <property type="taxonomic scope" value="Eukaryota"/>
</dbReference>
<evidence type="ECO:0000313" key="16">
    <source>
        <dbReference type="Proteomes" id="UP000196402"/>
    </source>
</evidence>
<feature type="compositionally biased region" description="Basic residues" evidence="13">
    <location>
        <begin position="289"/>
        <end position="310"/>
    </location>
</feature>
<organism evidence="15 16">
    <name type="scientific">Plasmodium vivax</name>
    <name type="common">malaria parasite P. vivax</name>
    <dbReference type="NCBI Taxonomy" id="5855"/>
    <lineage>
        <taxon>Eukaryota</taxon>
        <taxon>Sar</taxon>
        <taxon>Alveolata</taxon>
        <taxon>Apicomplexa</taxon>
        <taxon>Aconoidasida</taxon>
        <taxon>Haemosporida</taxon>
        <taxon>Plasmodiidae</taxon>
        <taxon>Plasmodium</taxon>
        <taxon>Plasmodium (Plasmodium)</taxon>
    </lineage>
</organism>
<accession>A0A1G4GW42</accession>
<feature type="compositionally biased region" description="Basic and acidic residues" evidence="13">
    <location>
        <begin position="1000"/>
        <end position="1022"/>
    </location>
</feature>
<dbReference type="CDD" id="cd09992">
    <property type="entry name" value="HDAC_classII"/>
    <property type="match status" value="1"/>
</dbReference>
<evidence type="ECO:0000256" key="1">
    <source>
        <dbReference type="ARBA" id="ARBA00004123"/>
    </source>
</evidence>
<dbReference type="VEuPathDB" id="PlasmoDB:PVPAM_080019800"/>
<keyword evidence="10" id="KW-0805">Transcription regulation</keyword>
<feature type="compositionally biased region" description="Low complexity" evidence="13">
    <location>
        <begin position="982"/>
        <end position="991"/>
    </location>
</feature>
<dbReference type="Gene3D" id="3.30.470.160">
    <property type="entry name" value="Inositol polyphosphate kinase"/>
    <property type="match status" value="1"/>
</dbReference>
<evidence type="ECO:0000256" key="6">
    <source>
        <dbReference type="ARBA" id="ARBA00022679"/>
    </source>
</evidence>
<evidence type="ECO:0000259" key="14">
    <source>
        <dbReference type="Pfam" id="PF00850"/>
    </source>
</evidence>
<dbReference type="SUPFAM" id="SSF52768">
    <property type="entry name" value="Arginase/deacetylase"/>
    <property type="match status" value="2"/>
</dbReference>
<feature type="compositionally biased region" description="Basic residues" evidence="13">
    <location>
        <begin position="1083"/>
        <end position="1099"/>
    </location>
</feature>
<evidence type="ECO:0000256" key="12">
    <source>
        <dbReference type="ARBA" id="ARBA00023242"/>
    </source>
</evidence>
<proteinExistence type="inferred from homology"/>
<feature type="compositionally biased region" description="Basic and acidic residues" evidence="13">
    <location>
        <begin position="1901"/>
        <end position="1914"/>
    </location>
</feature>
<feature type="compositionally biased region" description="Basic and acidic residues" evidence="13">
    <location>
        <begin position="225"/>
        <end position="244"/>
    </location>
</feature>
<dbReference type="Pfam" id="PF03770">
    <property type="entry name" value="IPK"/>
    <property type="match status" value="1"/>
</dbReference>
<feature type="domain" description="Histone deacetylase" evidence="14">
    <location>
        <begin position="1105"/>
        <end position="1228"/>
    </location>
</feature>
<dbReference type="InterPro" id="IPR038286">
    <property type="entry name" value="IPK_sf"/>
</dbReference>
<feature type="compositionally biased region" description="Low complexity" evidence="13">
    <location>
        <begin position="199"/>
        <end position="209"/>
    </location>
</feature>
<comment type="similarity">
    <text evidence="2">Belongs to the inositol phosphokinase (IPK) family.</text>
</comment>
<dbReference type="eggNOG" id="KOG1343">
    <property type="taxonomic scope" value="Eukaryota"/>
</dbReference>
<dbReference type="Gene3D" id="3.40.800.20">
    <property type="entry name" value="Histone deacetylase domain"/>
    <property type="match status" value="3"/>
</dbReference>
<feature type="region of interest" description="Disordered" evidence="13">
    <location>
        <begin position="718"/>
        <end position="770"/>
    </location>
</feature>
<keyword evidence="5" id="KW-0678">Repressor</keyword>
<evidence type="ECO:0000256" key="3">
    <source>
        <dbReference type="ARBA" id="ARBA00007738"/>
    </source>
</evidence>
<dbReference type="Proteomes" id="UP000196402">
    <property type="component" value="Chromosome 8"/>
</dbReference>
<feature type="region of interest" description="Disordered" evidence="13">
    <location>
        <begin position="1055"/>
        <end position="1099"/>
    </location>
</feature>
<dbReference type="GO" id="GO:0032958">
    <property type="term" value="P:inositol phosphate biosynthetic process"/>
    <property type="evidence" value="ECO:0007669"/>
    <property type="project" value="InterPro"/>
</dbReference>
<keyword evidence="8" id="KW-0378">Hydrolase</keyword>
<evidence type="ECO:0000256" key="7">
    <source>
        <dbReference type="ARBA" id="ARBA00022777"/>
    </source>
</evidence>
<feature type="region of interest" description="Disordered" evidence="13">
    <location>
        <begin position="1825"/>
        <end position="1929"/>
    </location>
</feature>
<dbReference type="Pfam" id="PF00850">
    <property type="entry name" value="Hist_deacetyl"/>
    <property type="match status" value="3"/>
</dbReference>
<feature type="compositionally biased region" description="Low complexity" evidence="13">
    <location>
        <begin position="96"/>
        <end position="105"/>
    </location>
</feature>
<comment type="subcellular location">
    <subcellularLocation>
        <location evidence="1">Nucleus</location>
    </subcellularLocation>
</comment>
<protein>
    <recommendedName>
        <fullName evidence="4">histone deacetylase</fullName>
        <ecNumber evidence="4">3.5.1.98</ecNumber>
    </recommendedName>
</protein>
<feature type="compositionally biased region" description="Polar residues" evidence="13">
    <location>
        <begin position="724"/>
        <end position="752"/>
    </location>
</feature>
<evidence type="ECO:0000256" key="11">
    <source>
        <dbReference type="ARBA" id="ARBA00023163"/>
    </source>
</evidence>
<evidence type="ECO:0000256" key="4">
    <source>
        <dbReference type="ARBA" id="ARBA00012111"/>
    </source>
</evidence>
<sequence length="2250" mass="250826">MKNGIISNQSKNENKQTPLKQDTIAHLKLPDKGAYFNNFIIEKFDNINDISLYLRESNNVADGAQQVGGDDVFVVDLIGAVEGGALKNGDLRSSHGRSSSARSSRNGGTPPLRSARNKSGSHDSSNHVSSNHVSSNHVSSNHITSNHISSNRAGGYRSSNNRSLSDRSPSNQSMSNLFPGDRPSGDHPPSELPLEVLTSSNQNGSLSSSYKRRKSEGEGGSPRKPNREAKKFLTNKHHEVGIKAERKRRSKSDINQGDRKKKKKSNEKREFRNAKQGLGIRNNMINKNSSKRRSKLQKGYSVRKKRHLRRGQLSSTSSSNDGEFSANKYILDKIFLSLKKKGSSMEQLNNSFYIEYDESADLDVGGEADTDLELAEGGALGGFSAAASAGVSAAASAGISAGLSAGFSTNVKFSAPGRAARGTVRGAPHGGPSPYADNALEEHYPPEPPKNSLLKKNNYHTHRNTNKAHRTRNANHLYKHLDSKYKEHHPGDLKNGKIFPSPKSGSNNVEYDCIGFVCDEEYMCKNLHFDENHVESPDRIKCIIKALKEKNVINKMVQIKCREALYEEIKECHTSSHINNIFYSLKRKLKYKKKDVIYPFDKHDTYYTSYTGTVSKRAVGGLLNLCDAILSNKNEKFKYIDFKKSFRYNYNFFKNIPPNSVRSFLGNRINHNTHLKRSKSESNLYVMSRFESPDIGSGAVGAVGGGSSGVGVLSSLSSFSGSSKNKQPSNNTAKRGTHKPVSTSNYCYSGNQAPSEPHPSEAPPGEDHPSEVLSTLAERNKEEIAPHTGEASSPQEGANLTEKATPPEKSEAGTELANVIEARPPTSSSTNNPASNPTNAPTSNPTNTPSNNPTSNPPNREEVPIFNKPFRSYSTSMCSVKECSTSSNSFTDINCGFAAIRPPGHHCSRNNPSGFCIFNNISVACKYIFKKYGIRKIFIFDWDVHHDNGTQEIFYSDKDVLCFSIHRFDKKKDDGKKKKGEGAANKGASTATGGGATNGEKGKKKDGSDDSGKNSKGRKGENNKGSSKTFKAYTKGASILGPALSTTEGALSTTVDTKKTAAISSDSSNRTASNATHSDDTKKKKKKKRKKKRTKEKKKLKSYEENLFYPRTGAKSELGSKSGYKFNINVPLEKGYNNCDVYYVFKYLLLPVLENFQPEFIFISCGFDASINDPLGECNLTHNFYQWMTLQLKNFANIFCKGRIILVLEGGYNLNYLPKCTLACIKALIKKNKNRKKEYPLMQDWQCTGKLPTEGGMPTKEGGLSMGTSPNGVPSMKEALPKGNHISEPNGLLNKEELTPSNDSAFRKMQNWRQVKHGSLINSNHKDNDHVNFYKFKCYSDYYKTSNKHLKHLAGKTYTSNMTSKKKELITTGKLHYSTYKVIKYFLCILKGDPFHLNIKLPPYNSFLKKKGLENKKLSLERKISIFKKMDTRADHLRRDGGSYYPHYGEGPYQNDLHRGGNAGSPGDAPYDEDDGGIMNCHVKEKIEQLNRYNQTYKKQYSLSSTTISNLSHSDLYISNDELDYNSSSSDSSRSSKRKVILLNKLKLKISKHGNVSSAPAASRPMPKMEKRRKRQKQKRRQKQKQKQKHKQLQQQRKTFSIFSGNNQEFKGIEIWDLTKIPEEDDIIHVSDHNSSEGAGRAATTCGKGGGTTPNLSLTQCPPLQSDHQDAHLGFDLTNLKYCQDQLQNSFTMYTQRKKGFIFFYGSGHRNQWILPAHKKITRIIKLCSDLEAYFYAWLYLCCGKEMCISGTMDDYASILEDEVTVEGVSLSVDLSEEQKRQAKEFLKFTVPCYYSFLKRKQLLQLGYQEGAPQGVEVVHMKERLKDSSPKDETEGNHNWKEQTIDDGLHEKEKGKSNHDDSSKENSKKSEVTLNFGEHCTSQNVDRKSEGSNFLYEQNEEEKKNAMEQKRSDSVNDNPSNTKQTDESLLKNEKNKTAICLANVLSTMRHPCVMDVKMGVRLYGDDCDADSIQKKIQKAKSRSCLSHGFHLTSVIGWDKKKEEPFFISKEDAHSIKNDDAFVDAFMSFFLACDNVHLSKLLLKKLLLILEHMKAFFESQQLFAFYGTSLLFVFDSDPSKDKGDGGGSADVAANPTGDVAANPTGDVAANPTGDVTANPTGDVAANPADDVAANPTDDVTKLTALNSASLAVDPDEERSNEREKEDHEDIFNFREKMQSIFEESLTPEERDTYMQTKLNCKILKSANVYIIDFAHASLNRNQIDEGFLLGITSLHRIMKKTIEKIQTLYLP</sequence>
<feature type="compositionally biased region" description="Low complexity" evidence="13">
    <location>
        <begin position="126"/>
        <end position="171"/>
    </location>
</feature>
<dbReference type="PRINTS" id="PR01270">
    <property type="entry name" value="HDASUPER"/>
</dbReference>
<keyword evidence="6" id="KW-0808">Transferase</keyword>
<dbReference type="GO" id="GO:0004407">
    <property type="term" value="F:histone deacetylase activity"/>
    <property type="evidence" value="ECO:0007669"/>
    <property type="project" value="TreeGrafter"/>
</dbReference>
<dbReference type="SUPFAM" id="SSF56104">
    <property type="entry name" value="SAICAR synthase-like"/>
    <property type="match status" value="1"/>
</dbReference>
<feature type="region of interest" description="Disordered" evidence="13">
    <location>
        <begin position="420"/>
        <end position="455"/>
    </location>
</feature>
<keyword evidence="11" id="KW-0804">Transcription</keyword>
<dbReference type="PANTHER" id="PTHR10625">
    <property type="entry name" value="HISTONE DEACETYLASE HDAC1-RELATED"/>
    <property type="match status" value="1"/>
</dbReference>
<feature type="compositionally biased region" description="Basic residues" evidence="13">
    <location>
        <begin position="1570"/>
        <end position="1592"/>
    </location>
</feature>
<evidence type="ECO:0000256" key="5">
    <source>
        <dbReference type="ARBA" id="ARBA00022491"/>
    </source>
</evidence>
<feature type="domain" description="Histone deacetylase" evidence="14">
    <location>
        <begin position="886"/>
        <end position="970"/>
    </location>
</feature>
<dbReference type="VEuPathDB" id="PlasmoDB:PVX_094595"/>
<feature type="region of interest" description="Disordered" evidence="13">
    <location>
        <begin position="972"/>
        <end position="1029"/>
    </location>
</feature>
<dbReference type="InterPro" id="IPR000286">
    <property type="entry name" value="HDACs"/>
</dbReference>
<keyword evidence="12" id="KW-0539">Nucleus</keyword>
<feature type="compositionally biased region" description="Basic and acidic residues" evidence="13">
    <location>
        <begin position="1825"/>
        <end position="1871"/>
    </location>
</feature>
<evidence type="ECO:0000256" key="8">
    <source>
        <dbReference type="ARBA" id="ARBA00022801"/>
    </source>
</evidence>
<feature type="domain" description="Histone deacetylase" evidence="14">
    <location>
        <begin position="533"/>
        <end position="634"/>
    </location>
</feature>
<feature type="compositionally biased region" description="Polar residues" evidence="13">
    <location>
        <begin position="312"/>
        <end position="321"/>
    </location>
</feature>
<dbReference type="EC" id="3.5.1.98" evidence="4"/>
<reference evidence="15 16" key="1">
    <citation type="submission" date="2016-07" db="EMBL/GenBank/DDBJ databases">
        <authorList>
            <consortium name="Pathogen Informatics"/>
        </authorList>
    </citation>
    <scope>NUCLEOTIDE SEQUENCE [LARGE SCALE GENOMIC DNA]</scope>
</reference>
<dbReference type="GO" id="GO:0016301">
    <property type="term" value="F:kinase activity"/>
    <property type="evidence" value="ECO:0007669"/>
    <property type="project" value="UniProtKB-KW"/>
</dbReference>
<dbReference type="EMBL" id="LT615246">
    <property type="protein sequence ID" value="SCO66793.1"/>
    <property type="molecule type" value="Genomic_DNA"/>
</dbReference>
<evidence type="ECO:0000256" key="10">
    <source>
        <dbReference type="ARBA" id="ARBA00023015"/>
    </source>
</evidence>
<dbReference type="InterPro" id="IPR023801">
    <property type="entry name" value="His_deacetylse_dom"/>
</dbReference>
<dbReference type="PANTHER" id="PTHR10625:SF5">
    <property type="entry name" value="HISTONE DEACETYLASE"/>
    <property type="match status" value="1"/>
</dbReference>
<keyword evidence="7" id="KW-0418">Kinase</keyword>
<evidence type="ECO:0000256" key="2">
    <source>
        <dbReference type="ARBA" id="ARBA00007374"/>
    </source>
</evidence>
<feature type="region of interest" description="Disordered" evidence="13">
    <location>
        <begin position="2082"/>
        <end position="2134"/>
    </location>
</feature>
<feature type="region of interest" description="Disordered" evidence="13">
    <location>
        <begin position="1456"/>
        <end position="1476"/>
    </location>
</feature>
<dbReference type="VEuPathDB" id="PlasmoDB:PVP01_0807700"/>
<dbReference type="InterPro" id="IPR023696">
    <property type="entry name" value="Ureohydrolase_dom_sf"/>
</dbReference>
<name>A0A1G4GW42_PLAVI</name>
<feature type="region of interest" description="Disordered" evidence="13">
    <location>
        <begin position="1631"/>
        <end position="1651"/>
    </location>
</feature>
<feature type="compositionally biased region" description="Low complexity" evidence="13">
    <location>
        <begin position="2121"/>
        <end position="2134"/>
    </location>
</feature>
<feature type="region of interest" description="Disordered" evidence="13">
    <location>
        <begin position="86"/>
        <end position="321"/>
    </location>
</feature>
<gene>
    <name evidence="15" type="ORF">PVT01_080012600</name>
</gene>
<evidence type="ECO:0000256" key="9">
    <source>
        <dbReference type="ARBA" id="ARBA00022853"/>
    </source>
</evidence>
<feature type="compositionally biased region" description="Polar residues" evidence="13">
    <location>
        <begin position="1062"/>
        <end position="1076"/>
    </location>
</feature>
<comment type="similarity">
    <text evidence="3">Belongs to the histone deacetylase family. HD type 2 subfamily.</text>
</comment>
<dbReference type="VEuPathDB" id="PlasmoDB:PVW1_080013000"/>